<proteinExistence type="inferred from homology"/>
<evidence type="ECO:0000256" key="2">
    <source>
        <dbReference type="ARBA" id="ARBA00022630"/>
    </source>
</evidence>
<dbReference type="GO" id="GO:0071949">
    <property type="term" value="F:FAD binding"/>
    <property type="evidence" value="ECO:0007669"/>
    <property type="project" value="InterPro"/>
</dbReference>
<evidence type="ECO:0000259" key="5">
    <source>
        <dbReference type="PROSITE" id="PS51387"/>
    </source>
</evidence>
<dbReference type="InterPro" id="IPR036318">
    <property type="entry name" value="FAD-bd_PCMH-like_sf"/>
</dbReference>
<comment type="caution">
    <text evidence="6">The sequence shown here is derived from an EMBL/GenBank/DDBJ whole genome shotgun (WGS) entry which is preliminary data.</text>
</comment>
<evidence type="ECO:0000256" key="1">
    <source>
        <dbReference type="ARBA" id="ARBA00005466"/>
    </source>
</evidence>
<evidence type="ECO:0000313" key="6">
    <source>
        <dbReference type="EMBL" id="POS68898.1"/>
    </source>
</evidence>
<dbReference type="STRING" id="158607.A0A2P5HF58"/>
<keyword evidence="3" id="KW-0274">FAD</keyword>
<dbReference type="InterPro" id="IPR050416">
    <property type="entry name" value="FAD-linked_Oxidoreductase"/>
</dbReference>
<dbReference type="PROSITE" id="PS51387">
    <property type="entry name" value="FAD_PCMH"/>
    <property type="match status" value="1"/>
</dbReference>
<dbReference type="InterPro" id="IPR016169">
    <property type="entry name" value="FAD-bd_PCMH_sub2"/>
</dbReference>
<dbReference type="PANTHER" id="PTHR42973">
    <property type="entry name" value="BINDING OXIDOREDUCTASE, PUTATIVE (AFU_ORTHOLOGUE AFUA_1G17690)-RELATED"/>
    <property type="match status" value="1"/>
</dbReference>
<keyword evidence="2" id="KW-0285">Flavoprotein</keyword>
<dbReference type="GO" id="GO:0016491">
    <property type="term" value="F:oxidoreductase activity"/>
    <property type="evidence" value="ECO:0007669"/>
    <property type="project" value="UniProtKB-KW"/>
</dbReference>
<sequence length="263" mass="28607">MSPGCIFRPTSTQDVAAFVKSVTKYNDTQFAIRGGGHTLWTGAANINGGITVDMRLIEDTKLEEYNLTVMGGRVPGIGVGGFATGVTFGIVTHFDVAAFPHDLMWYNMPENFDDAAMMGIFVDYQGGKHSIYNALWYADNVANPPVFDVFTDIPNNGGFSDLMTASEVVNTFGAQLPSTIGRYPQPVTNGTNLFGLTPGKTDYVIVDMTAAYTNESDDDLVEAAMYDIVNRKKALLKDGGYLIDFTLSQLCRYIAGRAQKLGR</sequence>
<dbReference type="InterPro" id="IPR016166">
    <property type="entry name" value="FAD-bd_PCMH"/>
</dbReference>
<dbReference type="InParanoid" id="A0A2P5HF58"/>
<dbReference type="Pfam" id="PF01565">
    <property type="entry name" value="FAD_binding_4"/>
    <property type="match status" value="1"/>
</dbReference>
<organism evidence="6 7">
    <name type="scientific">Diaporthe helianthi</name>
    <dbReference type="NCBI Taxonomy" id="158607"/>
    <lineage>
        <taxon>Eukaryota</taxon>
        <taxon>Fungi</taxon>
        <taxon>Dikarya</taxon>
        <taxon>Ascomycota</taxon>
        <taxon>Pezizomycotina</taxon>
        <taxon>Sordariomycetes</taxon>
        <taxon>Sordariomycetidae</taxon>
        <taxon>Diaporthales</taxon>
        <taxon>Diaporthaceae</taxon>
        <taxon>Diaporthe</taxon>
    </lineage>
</organism>
<dbReference type="InterPro" id="IPR006094">
    <property type="entry name" value="Oxid_FAD_bind_N"/>
</dbReference>
<dbReference type="SUPFAM" id="SSF56176">
    <property type="entry name" value="FAD-binding/transporter-associated domain-like"/>
    <property type="match status" value="1"/>
</dbReference>
<keyword evidence="7" id="KW-1185">Reference proteome</keyword>
<dbReference type="EMBL" id="MAVT02002957">
    <property type="protein sequence ID" value="POS68898.1"/>
    <property type="molecule type" value="Genomic_DNA"/>
</dbReference>
<protein>
    <recommendedName>
        <fullName evidence="5">FAD-binding PCMH-type domain-containing protein</fullName>
    </recommendedName>
</protein>
<dbReference type="Proteomes" id="UP000094444">
    <property type="component" value="Unassembled WGS sequence"/>
</dbReference>
<dbReference type="AlphaFoldDB" id="A0A2P5HF58"/>
<evidence type="ECO:0000313" key="7">
    <source>
        <dbReference type="Proteomes" id="UP000094444"/>
    </source>
</evidence>
<gene>
    <name evidence="6" type="ORF">DHEL01_v212709</name>
</gene>
<feature type="domain" description="FAD-binding PCMH-type" evidence="5">
    <location>
        <begin position="1"/>
        <end position="215"/>
    </location>
</feature>
<dbReference type="Gene3D" id="3.30.465.10">
    <property type="match status" value="1"/>
</dbReference>
<dbReference type="PANTHER" id="PTHR42973:SF22">
    <property type="entry name" value="FAD-BINDING PCMH-TYPE DOMAIN-CONTAINING PROTEIN-RELATED"/>
    <property type="match status" value="1"/>
</dbReference>
<accession>A0A2P5HF58</accession>
<comment type="similarity">
    <text evidence="1">Belongs to the oxygen-dependent FAD-linked oxidoreductase family.</text>
</comment>
<evidence type="ECO:0000256" key="4">
    <source>
        <dbReference type="ARBA" id="ARBA00023002"/>
    </source>
</evidence>
<keyword evidence="4" id="KW-0560">Oxidoreductase</keyword>
<dbReference type="OrthoDB" id="2151789at2759"/>
<name>A0A2P5HF58_DIAHE</name>
<evidence type="ECO:0000256" key="3">
    <source>
        <dbReference type="ARBA" id="ARBA00022827"/>
    </source>
</evidence>
<reference evidence="6" key="1">
    <citation type="submission" date="2017-09" db="EMBL/GenBank/DDBJ databases">
        <title>Polyketide synthases of a Diaporthe helianthi virulent isolate.</title>
        <authorList>
            <person name="Baroncelli R."/>
        </authorList>
    </citation>
    <scope>NUCLEOTIDE SEQUENCE [LARGE SCALE GENOMIC DNA]</scope>
    <source>
        <strain evidence="6">7/96</strain>
    </source>
</reference>